<proteinExistence type="predicted"/>
<accession>A0A0E9RAI5</accession>
<organism evidence="1">
    <name type="scientific">Anguilla anguilla</name>
    <name type="common">European freshwater eel</name>
    <name type="synonym">Muraena anguilla</name>
    <dbReference type="NCBI Taxonomy" id="7936"/>
    <lineage>
        <taxon>Eukaryota</taxon>
        <taxon>Metazoa</taxon>
        <taxon>Chordata</taxon>
        <taxon>Craniata</taxon>
        <taxon>Vertebrata</taxon>
        <taxon>Euteleostomi</taxon>
        <taxon>Actinopterygii</taxon>
        <taxon>Neopterygii</taxon>
        <taxon>Teleostei</taxon>
        <taxon>Anguilliformes</taxon>
        <taxon>Anguillidae</taxon>
        <taxon>Anguilla</taxon>
    </lineage>
</organism>
<dbReference type="EMBL" id="GBXM01083087">
    <property type="protein sequence ID" value="JAH25490.1"/>
    <property type="molecule type" value="Transcribed_RNA"/>
</dbReference>
<dbReference type="AlphaFoldDB" id="A0A0E9RAI5"/>
<reference evidence="1" key="1">
    <citation type="submission" date="2014-11" db="EMBL/GenBank/DDBJ databases">
        <authorList>
            <person name="Amaro Gonzalez C."/>
        </authorList>
    </citation>
    <scope>NUCLEOTIDE SEQUENCE</scope>
</reference>
<evidence type="ECO:0000313" key="1">
    <source>
        <dbReference type="EMBL" id="JAH25490.1"/>
    </source>
</evidence>
<name>A0A0E9RAI5_ANGAN</name>
<reference evidence="1" key="2">
    <citation type="journal article" date="2015" name="Fish Shellfish Immunol.">
        <title>Early steps in the European eel (Anguilla anguilla)-Vibrio vulnificus interaction in the gills: Role of the RtxA13 toxin.</title>
        <authorList>
            <person name="Callol A."/>
            <person name="Pajuelo D."/>
            <person name="Ebbesson L."/>
            <person name="Teles M."/>
            <person name="MacKenzie S."/>
            <person name="Amaro C."/>
        </authorList>
    </citation>
    <scope>NUCLEOTIDE SEQUENCE</scope>
</reference>
<sequence length="50" mass="5667">MSEMSMHAIKHLTDLISILGGEVNKQILFRVFMFYNAKPGGTIRLVQVCK</sequence>
<protein>
    <submittedName>
        <fullName evidence="1">Uncharacterized protein</fullName>
    </submittedName>
</protein>